<evidence type="ECO:0000313" key="3">
    <source>
        <dbReference type="Proteomes" id="UP000325440"/>
    </source>
</evidence>
<dbReference type="Proteomes" id="UP000325440">
    <property type="component" value="Unassembled WGS sequence"/>
</dbReference>
<evidence type="ECO:0000256" key="1">
    <source>
        <dbReference type="SAM" id="MobiDB-lite"/>
    </source>
</evidence>
<gene>
    <name evidence="2" type="ORF">CINCED_3A004200</name>
</gene>
<dbReference type="EMBL" id="CABPRJ010000019">
    <property type="protein sequence ID" value="VVC25746.1"/>
    <property type="molecule type" value="Genomic_DNA"/>
</dbReference>
<protein>
    <submittedName>
        <fullName evidence="2">Uncharacterized protein</fullName>
    </submittedName>
</protein>
<keyword evidence="3" id="KW-1185">Reference proteome</keyword>
<evidence type="ECO:0000313" key="2">
    <source>
        <dbReference type="EMBL" id="VVC25746.1"/>
    </source>
</evidence>
<accession>A0A5E4M2A8</accession>
<sequence length="339" mass="38894">MLGRVNFDGRYRFTIRDPPTRIRIRIFIIRNRAAASHRRTPCRHRIGPPGIFGTVRPFEIVRFDFRTARSKTHSDRPLWTKRIANPSPRKPYRSISVYQNVRSTIDQFLRPHRATRRRPFRFHEIFGGRTAGPVACPSRAPRLVAVRPPAVDGRVPCSGDSPVADGPTDRSRYSADGVHKSRNGDAAVVILPRRTPPCRAVVVIVVMSVRDVRFGRPPTSVAVYAAPRVPYRRRSDRTSRRRRLRTFARGAYVRVTRARRNDTTRLRGDAERLGCVADGSRLALSSRIERSFDRSRRNIIARYFRRPPVVGPSGHRPLLPGIYYSLEKMLAQRLFFGTR</sequence>
<feature type="region of interest" description="Disordered" evidence="1">
    <location>
        <begin position="155"/>
        <end position="179"/>
    </location>
</feature>
<reference evidence="2 3" key="1">
    <citation type="submission" date="2019-08" db="EMBL/GenBank/DDBJ databases">
        <authorList>
            <person name="Alioto T."/>
            <person name="Alioto T."/>
            <person name="Gomez Garrido J."/>
        </authorList>
    </citation>
    <scope>NUCLEOTIDE SEQUENCE [LARGE SCALE GENOMIC DNA]</scope>
</reference>
<organism evidence="2 3">
    <name type="scientific">Cinara cedri</name>
    <dbReference type="NCBI Taxonomy" id="506608"/>
    <lineage>
        <taxon>Eukaryota</taxon>
        <taxon>Metazoa</taxon>
        <taxon>Ecdysozoa</taxon>
        <taxon>Arthropoda</taxon>
        <taxon>Hexapoda</taxon>
        <taxon>Insecta</taxon>
        <taxon>Pterygota</taxon>
        <taxon>Neoptera</taxon>
        <taxon>Paraneoptera</taxon>
        <taxon>Hemiptera</taxon>
        <taxon>Sternorrhyncha</taxon>
        <taxon>Aphidomorpha</taxon>
        <taxon>Aphidoidea</taxon>
        <taxon>Aphididae</taxon>
        <taxon>Lachninae</taxon>
        <taxon>Cinara</taxon>
    </lineage>
</organism>
<dbReference type="AlphaFoldDB" id="A0A5E4M2A8"/>
<feature type="compositionally biased region" description="Basic and acidic residues" evidence="1">
    <location>
        <begin position="167"/>
        <end position="179"/>
    </location>
</feature>
<proteinExistence type="predicted"/>
<name>A0A5E4M2A8_9HEMI</name>